<reference evidence="2" key="1">
    <citation type="submission" date="2018-01" db="EMBL/GenBank/DDBJ databases">
        <authorList>
            <person name="Regsiter A."/>
            <person name="William W."/>
        </authorList>
    </citation>
    <scope>NUCLEOTIDE SEQUENCE</scope>
    <source>
        <strain evidence="2">TRIP AH-1</strain>
    </source>
</reference>
<feature type="transmembrane region" description="Helical" evidence="1">
    <location>
        <begin position="387"/>
        <end position="404"/>
    </location>
</feature>
<evidence type="ECO:0008006" key="3">
    <source>
        <dbReference type="Google" id="ProtNLM"/>
    </source>
</evidence>
<feature type="transmembrane region" description="Helical" evidence="1">
    <location>
        <begin position="530"/>
        <end position="548"/>
    </location>
</feature>
<sequence length="566" mass="63772">MKQFLGKISSLRMKCRPLSVLILLFFVLTGLRTVHSEETNQSSTATAPPTVVTPAPAGKAAAIQSWPEVIPVEDVAARAAEASSLVRTLTEEAHQGSQIHIIRKSFSEVTAEAERKLAETMRILHQEPALPTLQTQQQHWRQMQNTYSGFLESLTKRSKDLQENLKRLDDLQKIWAATLKNAEDLKSPAVSLQQINETLQTIHSAQNSLKERLTQILESQSAIGVMIDKCETMLAQITRMEQAAVSAILVHEPTPVWSPTLWSDALNTLPMHLQKISDLLKDDIKSYFTAGSWHLFLHVCIFAVIYILFLVARYNVRRWTTAGESFSSVIRVFDNPIAGALAVTLFIATSPYWLLLPVTIRAMFQTVMIWPMIILVQPFVSKPLVRGLYVIGLLFAADMIREIFLYEHLGWRVFLILESLTGLVAAKWFQRIFRPVVAETSGLSSQRIVLSVLGFASLLLVCGFLTALVGYVRFSRLITPGVIACAAMAISIYAFLHIILGFITISFNVFPLRTLRMIQRHRAVLEKQIYRFLIWLAVVILISRYLGYTGLIKPVMEMGKTFLHIE</sequence>
<protein>
    <recommendedName>
        <fullName evidence="3">Mechanosensitive ion channel inner membrane domain-containing protein</fullName>
    </recommendedName>
</protein>
<gene>
    <name evidence="2" type="ORF">PITCH_A2310001</name>
</gene>
<feature type="transmembrane region" description="Helical" evidence="1">
    <location>
        <begin position="477"/>
        <end position="510"/>
    </location>
</feature>
<feature type="transmembrane region" description="Helical" evidence="1">
    <location>
        <begin position="337"/>
        <end position="356"/>
    </location>
</feature>
<accession>A0A445MYQ4</accession>
<proteinExistence type="predicted"/>
<feature type="transmembrane region" description="Helical" evidence="1">
    <location>
        <begin position="449"/>
        <end position="471"/>
    </location>
</feature>
<dbReference type="EMBL" id="OJIN01000148">
    <property type="protein sequence ID" value="SPD74492.1"/>
    <property type="molecule type" value="Genomic_DNA"/>
</dbReference>
<feature type="transmembrane region" description="Helical" evidence="1">
    <location>
        <begin position="362"/>
        <end position="380"/>
    </location>
</feature>
<keyword evidence="1" id="KW-0472">Membrane</keyword>
<dbReference type="AlphaFoldDB" id="A0A445MYQ4"/>
<keyword evidence="1" id="KW-1133">Transmembrane helix</keyword>
<feature type="transmembrane region" description="Helical" evidence="1">
    <location>
        <begin position="295"/>
        <end position="316"/>
    </location>
</feature>
<feature type="transmembrane region" description="Helical" evidence="1">
    <location>
        <begin position="410"/>
        <end position="429"/>
    </location>
</feature>
<organism evidence="2">
    <name type="scientific">uncultured Desulfobacterium sp</name>
    <dbReference type="NCBI Taxonomy" id="201089"/>
    <lineage>
        <taxon>Bacteria</taxon>
        <taxon>Pseudomonadati</taxon>
        <taxon>Thermodesulfobacteriota</taxon>
        <taxon>Desulfobacteria</taxon>
        <taxon>Desulfobacterales</taxon>
        <taxon>Desulfobacteriaceae</taxon>
        <taxon>Desulfobacterium</taxon>
        <taxon>environmental samples</taxon>
    </lineage>
</organism>
<evidence type="ECO:0000256" key="1">
    <source>
        <dbReference type="SAM" id="Phobius"/>
    </source>
</evidence>
<evidence type="ECO:0000313" key="2">
    <source>
        <dbReference type="EMBL" id="SPD74492.1"/>
    </source>
</evidence>
<keyword evidence="1" id="KW-0812">Transmembrane</keyword>
<name>A0A445MYQ4_9BACT</name>